<dbReference type="Gene3D" id="2.10.110.10">
    <property type="entry name" value="Cysteine Rich Protein"/>
    <property type="match status" value="3"/>
</dbReference>
<proteinExistence type="predicted"/>
<feature type="region of interest" description="Disordered" evidence="6">
    <location>
        <begin position="136"/>
        <end position="187"/>
    </location>
</feature>
<evidence type="ECO:0000256" key="6">
    <source>
        <dbReference type="SAM" id="MobiDB-lite"/>
    </source>
</evidence>
<reference evidence="8" key="1">
    <citation type="journal article" date="2010" name="Science">
        <title>The genome of the Western clawed frog Xenopus tropicalis.</title>
        <authorList>
            <person name="Hellsten U."/>
            <person name="Harland R.M."/>
            <person name="Gilchrist M.J."/>
            <person name="Hendrix D."/>
            <person name="Jurka J."/>
            <person name="Kapitonov V."/>
            <person name="Ovcharenko I."/>
            <person name="Putnam N.H."/>
            <person name="Shu S."/>
            <person name="Taher L."/>
            <person name="Blitz I.L."/>
            <person name="Blumberg B."/>
            <person name="Dichmann D.S."/>
            <person name="Dubchak I."/>
            <person name="Amaya E."/>
            <person name="Detter J.C."/>
            <person name="Fletcher R."/>
            <person name="Gerhard D.S."/>
            <person name="Goodstein D."/>
            <person name="Graves T."/>
            <person name="Grigoriev I.V."/>
            <person name="Grimwood J."/>
            <person name="Kawashima T."/>
            <person name="Lindquist E."/>
            <person name="Lucas S.M."/>
            <person name="Mead P.E."/>
            <person name="Mitros T."/>
            <person name="Ogino H."/>
            <person name="Ohta Y."/>
            <person name="Poliakov A.V."/>
            <person name="Pollet N."/>
            <person name="Robert J."/>
            <person name="Salamov A."/>
            <person name="Sater A.K."/>
            <person name="Schmutz J."/>
            <person name="Terry A."/>
            <person name="Vize P.D."/>
            <person name="Warren W.C."/>
            <person name="Wells D."/>
            <person name="Wills A."/>
            <person name="Wilson R.K."/>
            <person name="Zimmerman L.B."/>
            <person name="Zorn A.M."/>
            <person name="Grainger R."/>
            <person name="Grammer T."/>
            <person name="Khokha M.K."/>
            <person name="Richardson P.M."/>
            <person name="Rokhsar D.S."/>
        </authorList>
    </citation>
    <scope>NUCLEOTIDE SEQUENCE [LARGE SCALE GENOMIC DNA]</scope>
    <source>
        <strain evidence="8">Nigerian</strain>
    </source>
</reference>
<keyword evidence="1 5" id="KW-0479">Metal-binding</keyword>
<reference evidence="8" key="2">
    <citation type="submission" date="2021-03" db="UniProtKB">
        <authorList>
            <consortium name="Ensembl"/>
        </authorList>
    </citation>
    <scope>IDENTIFICATION</scope>
</reference>
<dbReference type="Bgee" id="ENSXETG00000031940">
    <property type="expression patterns" value="Expressed in neurula embryo and 10 other cell types or tissues"/>
</dbReference>
<evidence type="ECO:0000256" key="1">
    <source>
        <dbReference type="ARBA" id="ARBA00022723"/>
    </source>
</evidence>
<dbReference type="PANTHER" id="PTHR24207">
    <property type="entry name" value="ZYX102 PROTEIN"/>
    <property type="match status" value="1"/>
</dbReference>
<feature type="compositionally biased region" description="Basic and acidic residues" evidence="6">
    <location>
        <begin position="178"/>
        <end position="187"/>
    </location>
</feature>
<dbReference type="InParanoid" id="A0A803JYK6"/>
<dbReference type="FunCoup" id="A0A803JYK6">
    <property type="interactions" value="128"/>
</dbReference>
<keyword evidence="2" id="KW-0677">Repeat</keyword>
<protein>
    <recommendedName>
        <fullName evidence="7">LIM zinc-binding domain-containing protein</fullName>
    </recommendedName>
</protein>
<dbReference type="Ensembl" id="ENSXETT00000121044">
    <property type="protein sequence ID" value="ENSXETP00000113116"/>
    <property type="gene ID" value="ENSXETG00000031940"/>
</dbReference>
<dbReference type="SUPFAM" id="SSF57716">
    <property type="entry name" value="Glucocorticoid receptor-like (DNA-binding domain)"/>
    <property type="match status" value="2"/>
</dbReference>
<dbReference type="FunFam" id="2.10.110.10:FF:000097">
    <property type="entry name" value="Filamin-binding LIM protein 1"/>
    <property type="match status" value="1"/>
</dbReference>
<evidence type="ECO:0000256" key="4">
    <source>
        <dbReference type="ARBA" id="ARBA00023038"/>
    </source>
</evidence>
<dbReference type="InterPro" id="IPR001781">
    <property type="entry name" value="Znf_LIM"/>
</dbReference>
<accession>A0A803JYK6</accession>
<dbReference type="Pfam" id="PF00412">
    <property type="entry name" value="LIM"/>
    <property type="match status" value="3"/>
</dbReference>
<dbReference type="GeneTree" id="ENSGT00940000159003"/>
<evidence type="ECO:0000313" key="8">
    <source>
        <dbReference type="Ensembl" id="ENSXETP00000113116"/>
    </source>
</evidence>
<dbReference type="SMART" id="SM00132">
    <property type="entry name" value="LIM"/>
    <property type="match status" value="3"/>
</dbReference>
<dbReference type="PROSITE" id="PS50023">
    <property type="entry name" value="LIM_DOMAIN_2"/>
    <property type="match status" value="3"/>
</dbReference>
<feature type="domain" description="LIM zinc-binding" evidence="7">
    <location>
        <begin position="195"/>
        <end position="253"/>
    </location>
</feature>
<keyword evidence="3 5" id="KW-0862">Zinc</keyword>
<keyword evidence="4 5" id="KW-0440">LIM domain</keyword>
<name>A0A803JYK6_XENTR</name>
<sequence length="386" mass="43128">MSGKRMVSSVQITLAPPWRPEASQRKDPSIQPDAPRQNILLPQAPPLCTEELPWTENKHGLNGVSTEIPTFPHSFLDEIPSEDDCLSPDLPPPPPPPPVFLKSPRKPQPDPFHPSISDSLSLELQKLDLAHPPALKKPSSVLAAPPPVPQNKTSAPTNQQRKEDPVPNKQNLNGFPLKPDHGTAETSHHAPLTNDICAFCHKAIPSNTAVIEAMKKQYHANCFTCRKCCRLLAGQLYYQMDGQPLCEHCYKGTLDKCAKCQALITQHIVRAMGNGYHPECFTCVVCHRRIADESFAVDEYNDVYCADDYYRKFAPICSSCSDPIIPKEGHDSYKIECLGHNYHESCYRCERCHVALSLEPTESGCFPLKDHLLCKPCHLSWKEELS</sequence>
<feature type="region of interest" description="Disordered" evidence="6">
    <location>
        <begin position="1"/>
        <end position="117"/>
    </location>
</feature>
<dbReference type="FunFam" id="2.10.110.10:FF:000057">
    <property type="entry name" value="Zyxin"/>
    <property type="match status" value="1"/>
</dbReference>
<dbReference type="PANTHER" id="PTHR24207:SF1">
    <property type="entry name" value="FILAMIN-BINDING LIM PROTEIN 1"/>
    <property type="match status" value="1"/>
</dbReference>
<evidence type="ECO:0000259" key="7">
    <source>
        <dbReference type="PROSITE" id="PS50023"/>
    </source>
</evidence>
<dbReference type="CDD" id="cd09372">
    <property type="entry name" value="LIM2_FBLP-1"/>
    <property type="match status" value="1"/>
</dbReference>
<dbReference type="PROSITE" id="PS00478">
    <property type="entry name" value="LIM_DOMAIN_1"/>
    <property type="match status" value="2"/>
</dbReference>
<feature type="compositionally biased region" description="Pro residues" evidence="6">
    <location>
        <begin position="89"/>
        <end position="99"/>
    </location>
</feature>
<evidence type="ECO:0000256" key="5">
    <source>
        <dbReference type="PROSITE-ProRule" id="PRU00125"/>
    </source>
</evidence>
<feature type="domain" description="LIM zinc-binding" evidence="7">
    <location>
        <begin position="255"/>
        <end position="315"/>
    </location>
</feature>
<feature type="compositionally biased region" description="Polar residues" evidence="6">
    <location>
        <begin position="150"/>
        <end position="159"/>
    </location>
</feature>
<evidence type="ECO:0000256" key="3">
    <source>
        <dbReference type="ARBA" id="ARBA00022833"/>
    </source>
</evidence>
<dbReference type="GO" id="GO:0046872">
    <property type="term" value="F:metal ion binding"/>
    <property type="evidence" value="ECO:0007669"/>
    <property type="project" value="UniProtKB-KW"/>
</dbReference>
<feature type="domain" description="LIM zinc-binding" evidence="7">
    <location>
        <begin position="316"/>
        <end position="384"/>
    </location>
</feature>
<organism evidence="8">
    <name type="scientific">Xenopus tropicalis</name>
    <name type="common">Western clawed frog</name>
    <name type="synonym">Silurana tropicalis</name>
    <dbReference type="NCBI Taxonomy" id="8364"/>
    <lineage>
        <taxon>Eukaryota</taxon>
        <taxon>Metazoa</taxon>
        <taxon>Chordata</taxon>
        <taxon>Craniata</taxon>
        <taxon>Vertebrata</taxon>
        <taxon>Euteleostomi</taxon>
        <taxon>Amphibia</taxon>
        <taxon>Batrachia</taxon>
        <taxon>Anura</taxon>
        <taxon>Pipoidea</taxon>
        <taxon>Pipidae</taxon>
        <taxon>Xenopodinae</taxon>
        <taxon>Xenopus</taxon>
        <taxon>Silurana</taxon>
    </lineage>
</organism>
<dbReference type="AlphaFoldDB" id="A0A803JYK6"/>
<evidence type="ECO:0000256" key="2">
    <source>
        <dbReference type="ARBA" id="ARBA00022737"/>
    </source>
</evidence>